<sequence length="224" mass="24011">MVQPYPKPLAPQADLGVFKAYCRPDTATLKLKHKLFSFSGDDAVVTDNNSGDVVFKCSGSLLSGGGRRVVSDAAGNTLYALARKVYHDAALHDVAFVAEDAAGREVFEVRGLSCIRAAAQATFPHAARQGLTQILFLKTDDSWGGYSDVVIEETGAVVAQICPDLLEVRHLIEDRQTYYLVVAPGVDLALVTAMAVCFDELKNKGEWNGTYRGVSLSKTGGVAL</sequence>
<gene>
    <name evidence="2" type="ORF">Q8F55_000568</name>
</gene>
<evidence type="ECO:0000313" key="2">
    <source>
        <dbReference type="EMBL" id="KAL1412820.1"/>
    </source>
</evidence>
<dbReference type="RefSeq" id="XP_069212764.1">
    <property type="nucleotide sequence ID" value="XM_069349220.1"/>
</dbReference>
<dbReference type="Gene3D" id="2.40.160.200">
    <property type="entry name" value="LURP1-related"/>
    <property type="match status" value="1"/>
</dbReference>
<comment type="caution">
    <text evidence="2">The sequence shown here is derived from an EMBL/GenBank/DDBJ whole genome shotgun (WGS) entry which is preliminary data.</text>
</comment>
<dbReference type="InterPro" id="IPR007612">
    <property type="entry name" value="LOR"/>
</dbReference>
<dbReference type="EMBL" id="JBBXJM010000001">
    <property type="protein sequence ID" value="KAL1412820.1"/>
    <property type="molecule type" value="Genomic_DNA"/>
</dbReference>
<accession>A0ABR3QDT7</accession>
<dbReference type="InterPro" id="IPR025659">
    <property type="entry name" value="Tubby-like_C"/>
</dbReference>
<name>A0ABR3QDT7_9TREE</name>
<evidence type="ECO:0000256" key="1">
    <source>
        <dbReference type="ARBA" id="ARBA00005437"/>
    </source>
</evidence>
<dbReference type="PANTHER" id="PTHR31087:SF161">
    <property type="entry name" value="TUBBY C 2 FAMILY PROTEIN"/>
    <property type="match status" value="1"/>
</dbReference>
<dbReference type="SUPFAM" id="SSF54518">
    <property type="entry name" value="Tubby C-terminal domain-like"/>
    <property type="match status" value="1"/>
</dbReference>
<protein>
    <recommendedName>
        <fullName evidence="4">Aminomethyltransferase folate-binding domain-containing protein</fullName>
    </recommendedName>
</protein>
<comment type="similarity">
    <text evidence="1">Belongs to the LOR family.</text>
</comment>
<reference evidence="2 3" key="1">
    <citation type="submission" date="2023-08" db="EMBL/GenBank/DDBJ databases">
        <title>Annotated Genome Sequence of Vanrija albida AlHP1.</title>
        <authorList>
            <person name="Herzog R."/>
        </authorList>
    </citation>
    <scope>NUCLEOTIDE SEQUENCE [LARGE SCALE GENOMIC DNA]</scope>
    <source>
        <strain evidence="2 3">AlHP1</strain>
    </source>
</reference>
<evidence type="ECO:0008006" key="4">
    <source>
        <dbReference type="Google" id="ProtNLM"/>
    </source>
</evidence>
<dbReference type="GeneID" id="95981611"/>
<keyword evidence="3" id="KW-1185">Reference proteome</keyword>
<proteinExistence type="inferred from homology"/>
<dbReference type="Pfam" id="PF04525">
    <property type="entry name" value="LOR"/>
    <property type="match status" value="1"/>
</dbReference>
<dbReference type="Proteomes" id="UP001565368">
    <property type="component" value="Unassembled WGS sequence"/>
</dbReference>
<evidence type="ECO:0000313" key="3">
    <source>
        <dbReference type="Proteomes" id="UP001565368"/>
    </source>
</evidence>
<dbReference type="InterPro" id="IPR038595">
    <property type="entry name" value="LOR_sf"/>
</dbReference>
<organism evidence="2 3">
    <name type="scientific">Vanrija albida</name>
    <dbReference type="NCBI Taxonomy" id="181172"/>
    <lineage>
        <taxon>Eukaryota</taxon>
        <taxon>Fungi</taxon>
        <taxon>Dikarya</taxon>
        <taxon>Basidiomycota</taxon>
        <taxon>Agaricomycotina</taxon>
        <taxon>Tremellomycetes</taxon>
        <taxon>Trichosporonales</taxon>
        <taxon>Trichosporonaceae</taxon>
        <taxon>Vanrija</taxon>
    </lineage>
</organism>
<dbReference type="PANTHER" id="PTHR31087">
    <property type="match status" value="1"/>
</dbReference>